<feature type="region of interest" description="Disordered" evidence="1">
    <location>
        <begin position="1"/>
        <end position="37"/>
    </location>
</feature>
<gene>
    <name evidence="2" type="primary">g3733</name>
    <name evidence="2" type="ORF">VP750_LOCUS3184</name>
</gene>
<protein>
    <submittedName>
        <fullName evidence="2">G3733 protein</fullName>
    </submittedName>
</protein>
<evidence type="ECO:0000313" key="2">
    <source>
        <dbReference type="EMBL" id="CAL5221525.1"/>
    </source>
</evidence>
<dbReference type="InterPro" id="IPR023799">
    <property type="entry name" value="RbfA_dom_sf"/>
</dbReference>
<proteinExistence type="predicted"/>
<name>A0ABP1FNI4_9CHLO</name>
<reference evidence="2 3" key="1">
    <citation type="submission" date="2024-06" db="EMBL/GenBank/DDBJ databases">
        <authorList>
            <person name="Kraege A."/>
            <person name="Thomma B."/>
        </authorList>
    </citation>
    <scope>NUCLEOTIDE SEQUENCE [LARGE SCALE GENOMIC DNA]</scope>
</reference>
<dbReference type="SUPFAM" id="SSF89919">
    <property type="entry name" value="Ribosome-binding factor A, RbfA"/>
    <property type="match status" value="1"/>
</dbReference>
<dbReference type="Proteomes" id="UP001497392">
    <property type="component" value="Unassembled WGS sequence"/>
</dbReference>
<evidence type="ECO:0000256" key="1">
    <source>
        <dbReference type="SAM" id="MobiDB-lite"/>
    </source>
</evidence>
<dbReference type="InterPro" id="IPR015946">
    <property type="entry name" value="KH_dom-like_a/b"/>
</dbReference>
<sequence>MPLLAAEQHDDSTGVAQEDVQHTAEPPSDAYRASSEKLWPTSRNQKKYGARVRDALHTVMMDSGGAAYARLVWQLGFTIVEVRMSPDNMTAFVLWDAHDDSLFSAEREIGYRLSQLRRDIGRLLGMRHTPRLEFRLDRLSQEQQDVEDAFERLRADR</sequence>
<dbReference type="EMBL" id="CAXHTA020000005">
    <property type="protein sequence ID" value="CAL5221525.1"/>
    <property type="molecule type" value="Genomic_DNA"/>
</dbReference>
<comment type="caution">
    <text evidence="2">The sequence shown here is derived from an EMBL/GenBank/DDBJ whole genome shotgun (WGS) entry which is preliminary data.</text>
</comment>
<dbReference type="InterPro" id="IPR020053">
    <property type="entry name" value="Ribosome-bd_factorA_CS"/>
</dbReference>
<evidence type="ECO:0000313" key="3">
    <source>
        <dbReference type="Proteomes" id="UP001497392"/>
    </source>
</evidence>
<dbReference type="Pfam" id="PF02033">
    <property type="entry name" value="RBFA"/>
    <property type="match status" value="1"/>
</dbReference>
<dbReference type="PROSITE" id="PS01319">
    <property type="entry name" value="RBFA"/>
    <property type="match status" value="1"/>
</dbReference>
<dbReference type="InterPro" id="IPR000238">
    <property type="entry name" value="RbfA"/>
</dbReference>
<organism evidence="2 3">
    <name type="scientific">Coccomyxa viridis</name>
    <dbReference type="NCBI Taxonomy" id="1274662"/>
    <lineage>
        <taxon>Eukaryota</taxon>
        <taxon>Viridiplantae</taxon>
        <taxon>Chlorophyta</taxon>
        <taxon>core chlorophytes</taxon>
        <taxon>Trebouxiophyceae</taxon>
        <taxon>Trebouxiophyceae incertae sedis</taxon>
        <taxon>Coccomyxaceae</taxon>
        <taxon>Coccomyxa</taxon>
    </lineage>
</organism>
<keyword evidence="3" id="KW-1185">Reference proteome</keyword>
<dbReference type="Gene3D" id="3.30.300.20">
    <property type="match status" value="1"/>
</dbReference>
<accession>A0ABP1FNI4</accession>